<feature type="transmembrane region" description="Helical" evidence="7">
    <location>
        <begin position="18"/>
        <end position="37"/>
    </location>
</feature>
<dbReference type="RefSeq" id="WP_117400981.1">
    <property type="nucleotide sequence ID" value="NZ_QVNQ01000005.1"/>
</dbReference>
<comment type="caution">
    <text evidence="8">The sequence shown here is derived from an EMBL/GenBank/DDBJ whole genome shotgun (WGS) entry which is preliminary data.</text>
</comment>
<dbReference type="PANTHER" id="PTHR32196">
    <property type="entry name" value="ABC TRANSPORTER PERMEASE PROTEIN YPHD-RELATED-RELATED"/>
    <property type="match status" value="1"/>
</dbReference>
<feature type="transmembrane region" description="Helical" evidence="7">
    <location>
        <begin position="216"/>
        <end position="236"/>
    </location>
</feature>
<feature type="transmembrane region" description="Helical" evidence="7">
    <location>
        <begin position="248"/>
        <end position="265"/>
    </location>
</feature>
<evidence type="ECO:0000313" key="8">
    <source>
        <dbReference type="EMBL" id="RFS84292.1"/>
    </source>
</evidence>
<evidence type="ECO:0000256" key="2">
    <source>
        <dbReference type="ARBA" id="ARBA00022475"/>
    </source>
</evidence>
<dbReference type="Pfam" id="PF02653">
    <property type="entry name" value="BPD_transp_2"/>
    <property type="match status" value="1"/>
</dbReference>
<comment type="subcellular location">
    <subcellularLocation>
        <location evidence="1">Cell membrane</location>
        <topology evidence="1">Multi-pass membrane protein</topology>
    </subcellularLocation>
</comment>
<reference evidence="8 9" key="1">
    <citation type="submission" date="2018-08" db="EMBL/GenBank/DDBJ databases">
        <title>Actinomadura spongicola sp. nov., isolated from marine sponge Leucetta chagosensis.</title>
        <authorList>
            <person name="Li L."/>
            <person name="Lin H.W."/>
        </authorList>
    </citation>
    <scope>NUCLEOTIDE SEQUENCE [LARGE SCALE GENOMIC DNA]</scope>
    <source>
        <strain evidence="8 9">LHW52907</strain>
    </source>
</reference>
<keyword evidence="2" id="KW-1003">Cell membrane</keyword>
<keyword evidence="9" id="KW-1185">Reference proteome</keyword>
<feature type="compositionally biased region" description="Polar residues" evidence="6">
    <location>
        <begin position="339"/>
        <end position="350"/>
    </location>
</feature>
<accession>A0A372GGI6</accession>
<sequence>MPTTAPPRRRAEGAFGAVLGRIGFALAVLLLVSLVAAPDTLRGSTLLTMLPFASMLAIAAIGQTIVVQHGGLDLSVAGAVSLSAALVTKGAQEIGGLPAAICLTFGAAMVVGLVNGMLVARLSITPMIATLGVNALAIGVVLDVTGGVPTAAPSALTRITIERTLGVQNTVIAALVVLTVVGVVVQRTVVGRRHVAVGVSNAAARNAGLRVSAYRVAPYVVAALCYAIAGTLIAGFQQSPGLSVGEPYLISTVAVVVLAGTPLTGGRASVIATTLAALFLTQLNQLVLSVGAPTAVQYLIQSAVIAAGVATREVAGLQRAARHLRTRLRRRPPVTTPASIPSSSLKETES</sequence>
<evidence type="ECO:0000313" key="9">
    <source>
        <dbReference type="Proteomes" id="UP000262882"/>
    </source>
</evidence>
<dbReference type="CDD" id="cd06579">
    <property type="entry name" value="TM_PBP1_transp_AraH_like"/>
    <property type="match status" value="1"/>
</dbReference>
<feature type="transmembrane region" description="Helical" evidence="7">
    <location>
        <begin position="97"/>
        <end position="120"/>
    </location>
</feature>
<dbReference type="OrthoDB" id="9808136at2"/>
<dbReference type="AlphaFoldDB" id="A0A372GGI6"/>
<feature type="transmembrane region" description="Helical" evidence="7">
    <location>
        <begin position="49"/>
        <end position="67"/>
    </location>
</feature>
<gene>
    <name evidence="8" type="ORF">D0T12_19420</name>
</gene>
<keyword evidence="4 7" id="KW-1133">Transmembrane helix</keyword>
<dbReference type="InterPro" id="IPR001851">
    <property type="entry name" value="ABC_transp_permease"/>
</dbReference>
<protein>
    <submittedName>
        <fullName evidence="8">ABC transporter permease</fullName>
    </submittedName>
</protein>
<proteinExistence type="predicted"/>
<keyword evidence="3 7" id="KW-0812">Transmembrane</keyword>
<dbReference type="GO" id="GO:0005886">
    <property type="term" value="C:plasma membrane"/>
    <property type="evidence" value="ECO:0007669"/>
    <property type="project" value="UniProtKB-SubCell"/>
</dbReference>
<evidence type="ECO:0000256" key="5">
    <source>
        <dbReference type="ARBA" id="ARBA00023136"/>
    </source>
</evidence>
<organism evidence="8 9">
    <name type="scientific">Actinomadura spongiicola</name>
    <dbReference type="NCBI Taxonomy" id="2303421"/>
    <lineage>
        <taxon>Bacteria</taxon>
        <taxon>Bacillati</taxon>
        <taxon>Actinomycetota</taxon>
        <taxon>Actinomycetes</taxon>
        <taxon>Streptosporangiales</taxon>
        <taxon>Thermomonosporaceae</taxon>
        <taxon>Actinomadura</taxon>
    </lineage>
</organism>
<dbReference type="EMBL" id="QVNQ01000005">
    <property type="protein sequence ID" value="RFS84292.1"/>
    <property type="molecule type" value="Genomic_DNA"/>
</dbReference>
<feature type="transmembrane region" description="Helical" evidence="7">
    <location>
        <begin position="165"/>
        <end position="185"/>
    </location>
</feature>
<evidence type="ECO:0000256" key="1">
    <source>
        <dbReference type="ARBA" id="ARBA00004651"/>
    </source>
</evidence>
<evidence type="ECO:0000256" key="6">
    <source>
        <dbReference type="SAM" id="MobiDB-lite"/>
    </source>
</evidence>
<dbReference type="GO" id="GO:0022857">
    <property type="term" value="F:transmembrane transporter activity"/>
    <property type="evidence" value="ECO:0007669"/>
    <property type="project" value="InterPro"/>
</dbReference>
<feature type="transmembrane region" description="Helical" evidence="7">
    <location>
        <begin position="127"/>
        <end position="145"/>
    </location>
</feature>
<keyword evidence="5 7" id="KW-0472">Membrane</keyword>
<feature type="region of interest" description="Disordered" evidence="6">
    <location>
        <begin position="327"/>
        <end position="350"/>
    </location>
</feature>
<evidence type="ECO:0000256" key="3">
    <source>
        <dbReference type="ARBA" id="ARBA00022692"/>
    </source>
</evidence>
<dbReference type="Proteomes" id="UP000262882">
    <property type="component" value="Unassembled WGS sequence"/>
</dbReference>
<name>A0A372GGI6_9ACTN</name>
<evidence type="ECO:0000256" key="7">
    <source>
        <dbReference type="SAM" id="Phobius"/>
    </source>
</evidence>
<evidence type="ECO:0000256" key="4">
    <source>
        <dbReference type="ARBA" id="ARBA00022989"/>
    </source>
</evidence>